<evidence type="ECO:0000313" key="1">
    <source>
        <dbReference type="EMBL" id="VEJ16977.1"/>
    </source>
</evidence>
<proteinExistence type="predicted"/>
<reference evidence="1 2" key="1">
    <citation type="submission" date="2018-12" db="EMBL/GenBank/DDBJ databases">
        <authorList>
            <consortium name="Pathogen Informatics"/>
        </authorList>
    </citation>
    <scope>NUCLEOTIDE SEQUENCE [LARGE SCALE GENOMIC DNA]</scope>
    <source>
        <strain evidence="1 2">NCTC10976</strain>
    </source>
</reference>
<evidence type="ECO:0008006" key="3">
    <source>
        <dbReference type="Google" id="ProtNLM"/>
    </source>
</evidence>
<organism evidence="1 2">
    <name type="scientific">Actinobacillus pleuropneumoniae</name>
    <name type="common">Haemophilus pleuropneumoniae</name>
    <dbReference type="NCBI Taxonomy" id="715"/>
    <lineage>
        <taxon>Bacteria</taxon>
        <taxon>Pseudomonadati</taxon>
        <taxon>Pseudomonadota</taxon>
        <taxon>Gammaproteobacteria</taxon>
        <taxon>Pasteurellales</taxon>
        <taxon>Pasteurellaceae</taxon>
        <taxon>Actinobacillus</taxon>
    </lineage>
</organism>
<dbReference type="InterPro" id="IPR036181">
    <property type="entry name" value="MIT_dom_sf"/>
</dbReference>
<evidence type="ECO:0000313" key="2">
    <source>
        <dbReference type="Proteomes" id="UP000275510"/>
    </source>
</evidence>
<dbReference type="InterPro" id="IPR047666">
    <property type="entry name" value="ANR_neg_reg"/>
</dbReference>
<dbReference type="RefSeq" id="WP_005597458.1">
    <property type="nucleotide sequence ID" value="NZ_CBDBSX010000023.1"/>
</dbReference>
<accession>A0A3S4YJI7</accession>
<protein>
    <recommendedName>
        <fullName evidence="3">ANR family transcriptional regulator</fullName>
    </recommendedName>
</protein>
<dbReference type="SUPFAM" id="SSF116846">
    <property type="entry name" value="MIT domain"/>
    <property type="match status" value="1"/>
</dbReference>
<dbReference type="GeneID" id="48599100"/>
<name>A0A3S4YJI7_ACTPL</name>
<dbReference type="Proteomes" id="UP000275510">
    <property type="component" value="Chromosome"/>
</dbReference>
<dbReference type="NCBIfam" id="NF033650">
    <property type="entry name" value="ANR_neg_reg"/>
    <property type="match status" value="1"/>
</dbReference>
<sequence>MTPAAKIERQFMYKEKAQAAARCEQLGNYQQAYNLWCEAVKLATTEKQKQWCSTRANYCHTWQGKRERVR</sequence>
<dbReference type="AlphaFoldDB" id="A0A3S4YJI7"/>
<gene>
    <name evidence="1" type="ORF">NCTC10976_01082</name>
</gene>
<dbReference type="EMBL" id="LR134515">
    <property type="protein sequence ID" value="VEJ16977.1"/>
    <property type="molecule type" value="Genomic_DNA"/>
</dbReference>